<accession>A0ABV6K657</accession>
<dbReference type="RefSeq" id="WP_137644906.1">
    <property type="nucleotide sequence ID" value="NZ_BAABRM010000009.1"/>
</dbReference>
<name>A0ABV6K657_9LACO</name>
<keyword evidence="8" id="KW-1185">Reference proteome</keyword>
<dbReference type="GO" id="GO:0016301">
    <property type="term" value="F:kinase activity"/>
    <property type="evidence" value="ECO:0007669"/>
    <property type="project" value="UniProtKB-KW"/>
</dbReference>
<proteinExistence type="predicted"/>
<feature type="domain" description="Pyridoxamine kinase/Phosphomethylpyrimidine kinase" evidence="6">
    <location>
        <begin position="28"/>
        <end position="248"/>
    </location>
</feature>
<dbReference type="InterPro" id="IPR029056">
    <property type="entry name" value="Ribokinase-like"/>
</dbReference>
<evidence type="ECO:0000256" key="3">
    <source>
        <dbReference type="ARBA" id="ARBA00022741"/>
    </source>
</evidence>
<dbReference type="InterPro" id="IPR013749">
    <property type="entry name" value="PM/HMP-P_kinase-1"/>
</dbReference>
<keyword evidence="5" id="KW-0067">ATP-binding</keyword>
<keyword evidence="4 7" id="KW-0418">Kinase</keyword>
<evidence type="ECO:0000256" key="4">
    <source>
        <dbReference type="ARBA" id="ARBA00022777"/>
    </source>
</evidence>
<dbReference type="EMBL" id="JBHLUK010000072">
    <property type="protein sequence ID" value="MFC0424534.1"/>
    <property type="molecule type" value="Genomic_DNA"/>
</dbReference>
<gene>
    <name evidence="7" type="ORF">ACFFGS_10415</name>
</gene>
<comment type="caution">
    <text evidence="7">The sequence shown here is derived from an EMBL/GenBank/DDBJ whole genome shotgun (WGS) entry which is preliminary data.</text>
</comment>
<evidence type="ECO:0000313" key="8">
    <source>
        <dbReference type="Proteomes" id="UP001589855"/>
    </source>
</evidence>
<dbReference type="SUPFAM" id="SSF53613">
    <property type="entry name" value="Ribokinase-like"/>
    <property type="match status" value="1"/>
</dbReference>
<keyword evidence="2" id="KW-0808">Transferase</keyword>
<protein>
    <recommendedName>
        <fullName evidence="1">pyridoxal kinase</fullName>
        <ecNumber evidence="1">2.7.1.35</ecNumber>
    </recommendedName>
</protein>
<evidence type="ECO:0000256" key="5">
    <source>
        <dbReference type="ARBA" id="ARBA00022840"/>
    </source>
</evidence>
<evidence type="ECO:0000259" key="6">
    <source>
        <dbReference type="Pfam" id="PF08543"/>
    </source>
</evidence>
<dbReference type="InterPro" id="IPR004625">
    <property type="entry name" value="PyrdxlKinase"/>
</dbReference>
<evidence type="ECO:0000313" key="7">
    <source>
        <dbReference type="EMBL" id="MFC0424534.1"/>
    </source>
</evidence>
<evidence type="ECO:0000256" key="2">
    <source>
        <dbReference type="ARBA" id="ARBA00022679"/>
    </source>
</evidence>
<dbReference type="PANTHER" id="PTHR10534">
    <property type="entry name" value="PYRIDOXAL KINASE"/>
    <property type="match status" value="1"/>
</dbReference>
<dbReference type="CDD" id="cd01173">
    <property type="entry name" value="pyridoxal_pyridoxamine_kinase"/>
    <property type="match status" value="1"/>
</dbReference>
<evidence type="ECO:0000256" key="1">
    <source>
        <dbReference type="ARBA" id="ARBA00012104"/>
    </source>
</evidence>
<dbReference type="Pfam" id="PF08543">
    <property type="entry name" value="Phos_pyr_kin"/>
    <property type="match status" value="1"/>
</dbReference>
<sequence length="272" mass="29097">MAAILVAQDLSAVGGISLSAAVPVLTAMQYEVAALPTSLLSTHTSGYGKPAVVDLSSWLPAVFDHWTRADLQFDAALIGYVGSVQLCQQLTQYLSRQPLDLLVVDPVLGDLGELYSGFDQQYVEAMRDLVKTADVILPNVTEAALLTGRPYQPVPDLRATLTALQAGLKPGAHAVITDVTREDRIGCAWLDERGAVQFVGEPRLPGHYNGTGDTLAAAIAGLLGRGFSLTRSLELANQWMHLAVAETLAERRTDPRQGIALAQMLRAILSLN</sequence>
<organism evidence="7 8">
    <name type="scientific">Lactiplantibacillus plajomi</name>
    <dbReference type="NCBI Taxonomy" id="1457217"/>
    <lineage>
        <taxon>Bacteria</taxon>
        <taxon>Bacillati</taxon>
        <taxon>Bacillota</taxon>
        <taxon>Bacilli</taxon>
        <taxon>Lactobacillales</taxon>
        <taxon>Lactobacillaceae</taxon>
        <taxon>Lactiplantibacillus</taxon>
    </lineage>
</organism>
<keyword evidence="3" id="KW-0547">Nucleotide-binding</keyword>
<reference evidence="7 8" key="1">
    <citation type="submission" date="2024-09" db="EMBL/GenBank/DDBJ databases">
        <authorList>
            <person name="Sun Q."/>
            <person name="Mori K."/>
        </authorList>
    </citation>
    <scope>NUCLEOTIDE SEQUENCE [LARGE SCALE GENOMIC DNA]</scope>
    <source>
        <strain evidence="7 8">TBRC 4575</strain>
    </source>
</reference>
<dbReference type="PANTHER" id="PTHR10534:SF2">
    <property type="entry name" value="PYRIDOXAL KINASE"/>
    <property type="match status" value="1"/>
</dbReference>
<dbReference type="EC" id="2.7.1.35" evidence="1"/>
<dbReference type="Gene3D" id="3.40.1190.20">
    <property type="match status" value="1"/>
</dbReference>
<dbReference type="Proteomes" id="UP001589855">
    <property type="component" value="Unassembled WGS sequence"/>
</dbReference>